<feature type="region of interest" description="Disordered" evidence="1">
    <location>
        <begin position="117"/>
        <end position="137"/>
    </location>
</feature>
<accession>A0AAP0PCJ6</accession>
<proteinExistence type="predicted"/>
<evidence type="ECO:0000313" key="3">
    <source>
        <dbReference type="Proteomes" id="UP001417504"/>
    </source>
</evidence>
<feature type="region of interest" description="Disordered" evidence="1">
    <location>
        <begin position="352"/>
        <end position="388"/>
    </location>
</feature>
<comment type="caution">
    <text evidence="2">The sequence shown here is derived from an EMBL/GenBank/DDBJ whole genome shotgun (WGS) entry which is preliminary data.</text>
</comment>
<protein>
    <submittedName>
        <fullName evidence="2">Uncharacterized protein</fullName>
    </submittedName>
</protein>
<evidence type="ECO:0000313" key="2">
    <source>
        <dbReference type="EMBL" id="KAK9138054.1"/>
    </source>
</evidence>
<feature type="compositionally biased region" description="Polar residues" evidence="1">
    <location>
        <begin position="117"/>
        <end position="130"/>
    </location>
</feature>
<dbReference type="Proteomes" id="UP001417504">
    <property type="component" value="Unassembled WGS sequence"/>
</dbReference>
<organism evidence="2 3">
    <name type="scientific">Stephania japonica</name>
    <dbReference type="NCBI Taxonomy" id="461633"/>
    <lineage>
        <taxon>Eukaryota</taxon>
        <taxon>Viridiplantae</taxon>
        <taxon>Streptophyta</taxon>
        <taxon>Embryophyta</taxon>
        <taxon>Tracheophyta</taxon>
        <taxon>Spermatophyta</taxon>
        <taxon>Magnoliopsida</taxon>
        <taxon>Ranunculales</taxon>
        <taxon>Menispermaceae</taxon>
        <taxon>Menispermoideae</taxon>
        <taxon>Cissampelideae</taxon>
        <taxon>Stephania</taxon>
    </lineage>
</organism>
<dbReference type="InterPro" id="IPR012866">
    <property type="entry name" value="DUF1644"/>
</dbReference>
<reference evidence="2 3" key="1">
    <citation type="submission" date="2024-01" db="EMBL/GenBank/DDBJ databases">
        <title>Genome assemblies of Stephania.</title>
        <authorList>
            <person name="Yang L."/>
        </authorList>
    </citation>
    <scope>NUCLEOTIDE SEQUENCE [LARGE SCALE GENOMIC DNA]</scope>
    <source>
        <strain evidence="2">QJT</strain>
        <tissue evidence="2">Leaf</tissue>
    </source>
</reference>
<name>A0AAP0PCJ6_9MAGN</name>
<dbReference type="PANTHER" id="PTHR31197">
    <property type="entry name" value="OS01G0612600 PROTEIN"/>
    <property type="match status" value="1"/>
</dbReference>
<dbReference type="PANTHER" id="PTHR31197:SF2">
    <property type="entry name" value="C2H2-TYPE DOMAIN-CONTAINING PROTEIN"/>
    <property type="match status" value="1"/>
</dbReference>
<gene>
    <name evidence="2" type="ORF">Sjap_008648</name>
</gene>
<evidence type="ECO:0000256" key="1">
    <source>
        <dbReference type="SAM" id="MobiDB-lite"/>
    </source>
</evidence>
<dbReference type="EMBL" id="JBBNAE010000003">
    <property type="protein sequence ID" value="KAK9138054.1"/>
    <property type="molecule type" value="Genomic_DNA"/>
</dbReference>
<keyword evidence="3" id="KW-1185">Reference proteome</keyword>
<dbReference type="AlphaFoldDB" id="A0AAP0PCJ6"/>
<sequence>MTDTKGSTSINTEMHNLHKEWDEALCPICMDHPHNTVLLLCSSYDKGCRPYLCDSSYRHSNCLDRFKKFFRNSPLQSSYSFPENTESSSVVQTPLHVHTNELTFPVASLTNNLAETGEHSNLNENRNGSSADRIGVLEDNNNEETVRYLEMQRNSVLEAGGVDSNGDMIGGNLTDSNLKCPLCRGIVKGWKIVAEARQYLDLKQRSCYSDSCSFIGNYIELRRHARRIHPTTRPAVVDPSRQHAWRNLEHQQEYGDIVSAIRSAMPGAVVLGDYVIESGDGFASERETDTGEGNGPSLTSFILYQMIRPFTPVSDSRASRGLSRTWRRYHRPSETFSERRNLWGENLLGLHEDDDDWNVGSEDMSDEPPPIPRRRRRFSRTRPDEELP</sequence>
<dbReference type="Pfam" id="PF07800">
    <property type="entry name" value="DUF1644"/>
    <property type="match status" value="1"/>
</dbReference>